<sequence length="151" mass="16909">MKAQFLGHVVFYVEDMNKSLEFYNQLIGFKIVGFIEKPFKATALSSGRTHHELLLIEVGQAPKPPKGHRLGFYHIGIKIGDSLDELSLVRKELISAGIEIIGMSDHTVSQSIYVSDPDGNEVELYVDDNSVNWKDEPDLVMSPIKPLNLNN</sequence>
<dbReference type="Pfam" id="PF00903">
    <property type="entry name" value="Glyoxalase"/>
    <property type="match status" value="1"/>
</dbReference>
<protein>
    <recommendedName>
        <fullName evidence="1">VOC domain-containing protein</fullName>
    </recommendedName>
</protein>
<dbReference type="EMBL" id="UINC01012756">
    <property type="protein sequence ID" value="SVA55511.1"/>
    <property type="molecule type" value="Genomic_DNA"/>
</dbReference>
<reference evidence="2" key="1">
    <citation type="submission" date="2018-05" db="EMBL/GenBank/DDBJ databases">
        <authorList>
            <person name="Lanie J.A."/>
            <person name="Ng W.-L."/>
            <person name="Kazmierczak K.M."/>
            <person name="Andrzejewski T.M."/>
            <person name="Davidsen T.M."/>
            <person name="Wayne K.J."/>
            <person name="Tettelin H."/>
            <person name="Glass J.I."/>
            <person name="Rusch D."/>
            <person name="Podicherti R."/>
            <person name="Tsui H.-C.T."/>
            <person name="Winkler M.E."/>
        </authorList>
    </citation>
    <scope>NUCLEOTIDE SEQUENCE</scope>
</reference>
<dbReference type="PANTHER" id="PTHR43279">
    <property type="entry name" value="CATECHOL-2,3-DIOXYGENASE"/>
    <property type="match status" value="1"/>
</dbReference>
<feature type="domain" description="VOC" evidence="1">
    <location>
        <begin position="5"/>
        <end position="127"/>
    </location>
</feature>
<dbReference type="InterPro" id="IPR029068">
    <property type="entry name" value="Glyas_Bleomycin-R_OHBP_Dase"/>
</dbReference>
<gene>
    <name evidence="2" type="ORF">METZ01_LOCUS108365</name>
</gene>
<dbReference type="Gene3D" id="3.10.180.10">
    <property type="entry name" value="2,3-Dihydroxybiphenyl 1,2-Dioxygenase, domain 1"/>
    <property type="match status" value="1"/>
</dbReference>
<dbReference type="SUPFAM" id="SSF54593">
    <property type="entry name" value="Glyoxalase/Bleomycin resistance protein/Dihydroxybiphenyl dioxygenase"/>
    <property type="match status" value="1"/>
</dbReference>
<dbReference type="AlphaFoldDB" id="A0A381WTA5"/>
<dbReference type="PROSITE" id="PS51819">
    <property type="entry name" value="VOC"/>
    <property type="match status" value="1"/>
</dbReference>
<name>A0A381WTA5_9ZZZZ</name>
<dbReference type="InterPro" id="IPR004360">
    <property type="entry name" value="Glyas_Fos-R_dOase_dom"/>
</dbReference>
<evidence type="ECO:0000313" key="2">
    <source>
        <dbReference type="EMBL" id="SVA55511.1"/>
    </source>
</evidence>
<dbReference type="InterPro" id="IPR037523">
    <property type="entry name" value="VOC_core"/>
</dbReference>
<accession>A0A381WTA5</accession>
<proteinExistence type="predicted"/>
<dbReference type="PANTHER" id="PTHR43279:SF1">
    <property type="entry name" value="CATECHOL-2,3-DIOXYGENASE"/>
    <property type="match status" value="1"/>
</dbReference>
<evidence type="ECO:0000259" key="1">
    <source>
        <dbReference type="PROSITE" id="PS51819"/>
    </source>
</evidence>
<organism evidence="2">
    <name type="scientific">marine metagenome</name>
    <dbReference type="NCBI Taxonomy" id="408172"/>
    <lineage>
        <taxon>unclassified sequences</taxon>
        <taxon>metagenomes</taxon>
        <taxon>ecological metagenomes</taxon>
    </lineage>
</organism>